<comment type="subcellular location">
    <subcellularLocation>
        <location evidence="1">Cell membrane</location>
        <topology evidence="1">Multi-pass membrane protein</topology>
    </subcellularLocation>
</comment>
<evidence type="ECO:0000313" key="6">
    <source>
        <dbReference type="Proteomes" id="UP000663722"/>
    </source>
</evidence>
<dbReference type="Gene3D" id="3.30.70.1450">
    <property type="entry name" value="Regulator of K+ conductance, C-terminal domain"/>
    <property type="match status" value="1"/>
</dbReference>
<feature type="domain" description="RCK C-terminal" evidence="4">
    <location>
        <begin position="245"/>
        <end position="331"/>
    </location>
</feature>
<feature type="transmembrane region" description="Helical" evidence="2">
    <location>
        <begin position="60"/>
        <end position="81"/>
    </location>
</feature>
<dbReference type="GO" id="GO:0008324">
    <property type="term" value="F:monoatomic cation transmembrane transporter activity"/>
    <property type="evidence" value="ECO:0007669"/>
    <property type="project" value="InterPro"/>
</dbReference>
<keyword evidence="5" id="KW-0407">Ion channel</keyword>
<proteinExistence type="predicted"/>
<keyword evidence="5" id="KW-0813">Transport</keyword>
<keyword evidence="2" id="KW-0472">Membrane</keyword>
<name>A0A975BJU3_9BACT</name>
<dbReference type="Pfam" id="PF02254">
    <property type="entry name" value="TrkA_N"/>
    <property type="match status" value="1"/>
</dbReference>
<keyword evidence="6" id="KW-1185">Reference proteome</keyword>
<dbReference type="InterPro" id="IPR050721">
    <property type="entry name" value="Trk_Ktr_HKT_K-transport"/>
</dbReference>
<dbReference type="Proteomes" id="UP000663722">
    <property type="component" value="Chromosome"/>
</dbReference>
<dbReference type="PROSITE" id="PS51201">
    <property type="entry name" value="RCK_N"/>
    <property type="match status" value="1"/>
</dbReference>
<feature type="transmembrane region" description="Helical" evidence="2">
    <location>
        <begin position="7"/>
        <end position="26"/>
    </location>
</feature>
<dbReference type="InterPro" id="IPR003148">
    <property type="entry name" value="RCK_N"/>
</dbReference>
<reference evidence="5" key="1">
    <citation type="journal article" date="2021" name="Microb. Physiol.">
        <title>Proteogenomic Insights into the Physiology of Marine, Sulfate-Reducing, Filamentous Desulfonema limicola and Desulfonema magnum.</title>
        <authorList>
            <person name="Schnaars V."/>
            <person name="Wohlbrand L."/>
            <person name="Scheve S."/>
            <person name="Hinrichs C."/>
            <person name="Reinhardt R."/>
            <person name="Rabus R."/>
        </authorList>
    </citation>
    <scope>NUCLEOTIDE SEQUENCE</scope>
    <source>
        <strain evidence="5">4be13</strain>
    </source>
</reference>
<dbReference type="SUPFAM" id="SSF51735">
    <property type="entry name" value="NAD(P)-binding Rossmann-fold domains"/>
    <property type="match status" value="1"/>
</dbReference>
<dbReference type="GO" id="GO:0006813">
    <property type="term" value="P:potassium ion transport"/>
    <property type="evidence" value="ECO:0007669"/>
    <property type="project" value="InterPro"/>
</dbReference>
<organism evidence="5 6">
    <name type="scientific">Desulfonema magnum</name>
    <dbReference type="NCBI Taxonomy" id="45655"/>
    <lineage>
        <taxon>Bacteria</taxon>
        <taxon>Pseudomonadati</taxon>
        <taxon>Thermodesulfobacteriota</taxon>
        <taxon>Desulfobacteria</taxon>
        <taxon>Desulfobacterales</taxon>
        <taxon>Desulfococcaceae</taxon>
        <taxon>Desulfonema</taxon>
    </lineage>
</organism>
<dbReference type="Pfam" id="PF07885">
    <property type="entry name" value="Ion_trans_2"/>
    <property type="match status" value="1"/>
</dbReference>
<gene>
    <name evidence="5" type="ORF">dnm_029270</name>
</gene>
<dbReference type="EMBL" id="CP061800">
    <property type="protein sequence ID" value="QTA86902.1"/>
    <property type="molecule type" value="Genomic_DNA"/>
</dbReference>
<evidence type="ECO:0000259" key="4">
    <source>
        <dbReference type="PROSITE" id="PS51202"/>
    </source>
</evidence>
<dbReference type="InterPro" id="IPR006037">
    <property type="entry name" value="RCK_C"/>
</dbReference>
<dbReference type="PANTHER" id="PTHR43833:SF9">
    <property type="entry name" value="POTASSIUM CHANNEL PROTEIN YUGO-RELATED"/>
    <property type="match status" value="1"/>
</dbReference>
<dbReference type="Gene3D" id="3.40.50.720">
    <property type="entry name" value="NAD(P)-binding Rossmann-like Domain"/>
    <property type="match status" value="1"/>
</dbReference>
<evidence type="ECO:0000256" key="2">
    <source>
        <dbReference type="SAM" id="Phobius"/>
    </source>
</evidence>
<sequence>MDFRKLNISFAILSGIVAFGTISYYFIEDMCIFDAFYMTIITISTVGFSEIKPLSIGGRAVTIIIISTSISIGAYSIGVIVKTFIEGELKQSFWRMRVEKQISKLKNHFIICGFGRIGRIICNELYADKIDFVVIEQEPEAVGEIESKGFLCIQMDATSEEALKKAGIMKARGLVTAVRSDANNVFIILTAKKLREDIFILSRTSDGKHESQLIRAGASRVVAPYLIGGRRMAQVLKRPTVVDFIDVATIDSQLGLMMEEAKLGPGSDLIGKNLIESNLRRDFGVIIVAIKKLSGDMIFNPMPSEKLEGGDVIVALGKKEDLKRMNEIVKQSPEKLMPECL</sequence>
<dbReference type="InterPro" id="IPR013099">
    <property type="entry name" value="K_chnl_dom"/>
</dbReference>
<protein>
    <submittedName>
        <fullName evidence="5">Potassium channel protein</fullName>
    </submittedName>
</protein>
<accession>A0A975BJU3</accession>
<dbReference type="PANTHER" id="PTHR43833">
    <property type="entry name" value="POTASSIUM CHANNEL PROTEIN 2-RELATED-RELATED"/>
    <property type="match status" value="1"/>
</dbReference>
<dbReference type="InterPro" id="IPR036291">
    <property type="entry name" value="NAD(P)-bd_dom_sf"/>
</dbReference>
<evidence type="ECO:0000313" key="5">
    <source>
        <dbReference type="EMBL" id="QTA86902.1"/>
    </source>
</evidence>
<feature type="transmembrane region" description="Helical" evidence="2">
    <location>
        <begin position="32"/>
        <end position="48"/>
    </location>
</feature>
<dbReference type="PROSITE" id="PS51202">
    <property type="entry name" value="RCK_C"/>
    <property type="match status" value="1"/>
</dbReference>
<dbReference type="SUPFAM" id="SSF116726">
    <property type="entry name" value="TrkA C-terminal domain-like"/>
    <property type="match status" value="1"/>
</dbReference>
<evidence type="ECO:0000259" key="3">
    <source>
        <dbReference type="PROSITE" id="PS51201"/>
    </source>
</evidence>
<dbReference type="InterPro" id="IPR036721">
    <property type="entry name" value="RCK_C_sf"/>
</dbReference>
<feature type="domain" description="RCK N-terminal" evidence="3">
    <location>
        <begin position="106"/>
        <end position="223"/>
    </location>
</feature>
<keyword evidence="5" id="KW-0406">Ion transport</keyword>
<dbReference type="KEGG" id="dmm:dnm_029270"/>
<dbReference type="Pfam" id="PF02080">
    <property type="entry name" value="TrkA_C"/>
    <property type="match status" value="1"/>
</dbReference>
<dbReference type="GO" id="GO:0005886">
    <property type="term" value="C:plasma membrane"/>
    <property type="evidence" value="ECO:0007669"/>
    <property type="project" value="UniProtKB-SubCell"/>
</dbReference>
<dbReference type="SUPFAM" id="SSF81324">
    <property type="entry name" value="Voltage-gated potassium channels"/>
    <property type="match status" value="1"/>
</dbReference>
<evidence type="ECO:0000256" key="1">
    <source>
        <dbReference type="ARBA" id="ARBA00004651"/>
    </source>
</evidence>
<dbReference type="Gene3D" id="1.10.287.70">
    <property type="match status" value="1"/>
</dbReference>
<keyword evidence="2" id="KW-0812">Transmembrane</keyword>
<dbReference type="AlphaFoldDB" id="A0A975BJU3"/>
<dbReference type="RefSeq" id="WP_207682326.1">
    <property type="nucleotide sequence ID" value="NZ_CP061800.1"/>
</dbReference>
<keyword evidence="2" id="KW-1133">Transmembrane helix</keyword>